<proteinExistence type="predicted"/>
<gene>
    <name evidence="1" type="ORF">EVB51_076</name>
</gene>
<dbReference type="Proteomes" id="UP000612501">
    <property type="component" value="Segment"/>
</dbReference>
<sequence length="111" mass="12338">MHSTPKIRQPKAVELKALHPEGIFSCQIVGFGDMRMANNGSTYFMSVSLKTAEGDLFAHLSGIPSTLYAIRAATPFYATRLWTVKVKHRMNPDNVVRCVADILWERGGTDV</sequence>
<name>A0A7S5QX00_9CAUD</name>
<organism evidence="1 2">
    <name type="scientific">Rhizobium phage RHph_Y17</name>
    <dbReference type="NCBI Taxonomy" id="2509771"/>
    <lineage>
        <taxon>Viruses</taxon>
        <taxon>Duplodnaviria</taxon>
        <taxon>Heunggongvirae</taxon>
        <taxon>Uroviricota</taxon>
        <taxon>Caudoviricetes</taxon>
        <taxon>Kleczkowskavirus</taxon>
        <taxon>Kleczkowskavirus RHEph4</taxon>
    </lineage>
</organism>
<protein>
    <submittedName>
        <fullName evidence="1">Uncharacterized protein</fullName>
    </submittedName>
</protein>
<evidence type="ECO:0000313" key="2">
    <source>
        <dbReference type="Proteomes" id="UP000612501"/>
    </source>
</evidence>
<accession>A0A7S5QX00</accession>
<dbReference type="EMBL" id="MN988482">
    <property type="protein sequence ID" value="QIG67693.1"/>
    <property type="molecule type" value="Genomic_DNA"/>
</dbReference>
<reference evidence="1" key="1">
    <citation type="submission" date="2020-01" db="EMBL/GenBank/DDBJ databases">
        <title>Patterns of diversity and host range of bacteriophage communities associated with bean-nodulatin bacteria.</title>
        <authorList>
            <person name="Vann Cauwenberghe J."/>
            <person name="Santamaria R.I."/>
            <person name="Bustos P."/>
            <person name="Juarez S."/>
            <person name="Gonzalez V."/>
        </authorList>
    </citation>
    <scope>NUCLEOTIDE SEQUENCE</scope>
</reference>
<evidence type="ECO:0000313" key="1">
    <source>
        <dbReference type="EMBL" id="QIG67693.1"/>
    </source>
</evidence>